<gene>
    <name evidence="8" type="ordered locus">RB2501_14594</name>
</gene>
<organism evidence="8 9">
    <name type="scientific">Robiginitalea biformata (strain ATCC BAA-864 / DSM 15991 / KCTC 12146 / HTCC2501)</name>
    <dbReference type="NCBI Taxonomy" id="313596"/>
    <lineage>
        <taxon>Bacteria</taxon>
        <taxon>Pseudomonadati</taxon>
        <taxon>Bacteroidota</taxon>
        <taxon>Flavobacteriia</taxon>
        <taxon>Flavobacteriales</taxon>
        <taxon>Flavobacteriaceae</taxon>
        <taxon>Robiginitalea</taxon>
    </lineage>
</organism>
<feature type="transmembrane region" description="Helical" evidence="7">
    <location>
        <begin position="25"/>
        <end position="45"/>
    </location>
</feature>
<dbReference type="CDD" id="cd07984">
    <property type="entry name" value="LPLAT_LABLAT-like"/>
    <property type="match status" value="1"/>
</dbReference>
<dbReference type="AlphaFoldDB" id="A4CL16"/>
<dbReference type="HOGENOM" id="CLU_049421_4_1_10"/>
<dbReference type="PIRSF" id="PIRSF026649">
    <property type="entry name" value="MsbB"/>
    <property type="match status" value="1"/>
</dbReference>
<name>A4CL16_ROBBH</name>
<dbReference type="PANTHER" id="PTHR30606">
    <property type="entry name" value="LIPID A BIOSYNTHESIS LAUROYL ACYLTRANSFERASE"/>
    <property type="match status" value="1"/>
</dbReference>
<evidence type="ECO:0000256" key="6">
    <source>
        <dbReference type="ARBA" id="ARBA00023315"/>
    </source>
</evidence>
<evidence type="ECO:0000256" key="3">
    <source>
        <dbReference type="ARBA" id="ARBA00022519"/>
    </source>
</evidence>
<sequence>MPIFLIMQRAVYLVAYPLLWLVARLPFPLLYLLSDGVFFLLFHAVRYRRQVVRANLALVFPDRPESERRTIERRFYAHMCDMFLEMIKTLAISEREMQRRFQIDNLEILHQLERQNRIVILLMPHYASWEWALSLDSHIRSRGYGVYQPLGNPYFDKLVRRIRAKWGTTLIPTRETRKGVAEIVRQRELATIGFISDQSPMVKKAVHWGDFMGITVPMHTGAEELCKKHDLPAVYLKVRKTGRGFYRSEIILLSDDPQSVPDFGITDAFFREVERSILEAPEYYFWTHKRWKHRNKRPKHLPARPKEVTSGS</sequence>
<evidence type="ECO:0000256" key="7">
    <source>
        <dbReference type="SAM" id="Phobius"/>
    </source>
</evidence>
<dbReference type="GO" id="GO:0016746">
    <property type="term" value="F:acyltransferase activity"/>
    <property type="evidence" value="ECO:0007669"/>
    <property type="project" value="UniProtKB-KW"/>
</dbReference>
<evidence type="ECO:0000256" key="4">
    <source>
        <dbReference type="ARBA" id="ARBA00022679"/>
    </source>
</evidence>
<keyword evidence="2" id="KW-1003">Cell membrane</keyword>
<keyword evidence="3" id="KW-0997">Cell inner membrane</keyword>
<dbReference type="STRING" id="313596.RB2501_14594"/>
<keyword evidence="5 7" id="KW-0472">Membrane</keyword>
<dbReference type="GO" id="GO:0009247">
    <property type="term" value="P:glycolipid biosynthetic process"/>
    <property type="evidence" value="ECO:0007669"/>
    <property type="project" value="UniProtKB-ARBA"/>
</dbReference>
<evidence type="ECO:0000313" key="9">
    <source>
        <dbReference type="Proteomes" id="UP000009049"/>
    </source>
</evidence>
<keyword evidence="4" id="KW-0808">Transferase</keyword>
<dbReference type="Pfam" id="PF03279">
    <property type="entry name" value="Lip_A_acyltrans"/>
    <property type="match status" value="1"/>
</dbReference>
<evidence type="ECO:0000256" key="5">
    <source>
        <dbReference type="ARBA" id="ARBA00023136"/>
    </source>
</evidence>
<keyword evidence="6" id="KW-0012">Acyltransferase</keyword>
<comment type="subcellular location">
    <subcellularLocation>
        <location evidence="1">Cell inner membrane</location>
    </subcellularLocation>
</comment>
<keyword evidence="7" id="KW-1133">Transmembrane helix</keyword>
<evidence type="ECO:0000313" key="8">
    <source>
        <dbReference type="EMBL" id="EAR15565.1"/>
    </source>
</evidence>
<dbReference type="EMBL" id="CP001712">
    <property type="protein sequence ID" value="EAR15565.1"/>
    <property type="molecule type" value="Genomic_DNA"/>
</dbReference>
<reference evidence="8 9" key="1">
    <citation type="journal article" date="2009" name="J. Bacteriol.">
        <title>Complete genome sequence of Robiginitalea biformata HTCC2501.</title>
        <authorList>
            <person name="Oh H.M."/>
            <person name="Giovannoni S.J."/>
            <person name="Lee K."/>
            <person name="Ferriera S."/>
            <person name="Johnson J."/>
            <person name="Cho J.C."/>
        </authorList>
    </citation>
    <scope>NUCLEOTIDE SEQUENCE [LARGE SCALE GENOMIC DNA]</scope>
    <source>
        <strain evidence="9">ATCC BAA-864 / HTCC2501 / KCTC 12146</strain>
    </source>
</reference>
<dbReference type="InterPro" id="IPR004960">
    <property type="entry name" value="LipA_acyltrans"/>
</dbReference>
<proteinExistence type="predicted"/>
<dbReference type="eggNOG" id="COG1560">
    <property type="taxonomic scope" value="Bacteria"/>
</dbReference>
<keyword evidence="9" id="KW-1185">Reference proteome</keyword>
<evidence type="ECO:0000256" key="1">
    <source>
        <dbReference type="ARBA" id="ARBA00004533"/>
    </source>
</evidence>
<accession>A4CL16</accession>
<evidence type="ECO:0000256" key="2">
    <source>
        <dbReference type="ARBA" id="ARBA00022475"/>
    </source>
</evidence>
<dbReference type="PANTHER" id="PTHR30606:SF10">
    <property type="entry name" value="PHOSPHATIDYLINOSITOL MANNOSIDE ACYLTRANSFERASE"/>
    <property type="match status" value="1"/>
</dbReference>
<dbReference type="GO" id="GO:0005886">
    <property type="term" value="C:plasma membrane"/>
    <property type="evidence" value="ECO:0007669"/>
    <property type="project" value="UniProtKB-SubCell"/>
</dbReference>
<dbReference type="Proteomes" id="UP000009049">
    <property type="component" value="Chromosome"/>
</dbReference>
<dbReference type="KEGG" id="rbi:RB2501_14594"/>
<protein>
    <submittedName>
        <fullName evidence="8">Putative lipd A biosynthesis related exported protein</fullName>
    </submittedName>
</protein>
<keyword evidence="7" id="KW-0812">Transmembrane</keyword>